<evidence type="ECO:0000259" key="11">
    <source>
        <dbReference type="SMART" id="SM00563"/>
    </source>
</evidence>
<evidence type="ECO:0000256" key="3">
    <source>
        <dbReference type="ARBA" id="ARBA00005189"/>
    </source>
</evidence>
<evidence type="ECO:0000256" key="4">
    <source>
        <dbReference type="ARBA" id="ARBA00008655"/>
    </source>
</evidence>
<feature type="transmembrane region" description="Helical" evidence="10">
    <location>
        <begin position="6"/>
        <end position="32"/>
    </location>
</feature>
<dbReference type="SUPFAM" id="SSF69593">
    <property type="entry name" value="Glycerol-3-phosphate (1)-acyltransferase"/>
    <property type="match status" value="1"/>
</dbReference>
<keyword evidence="9" id="KW-0443">Lipid metabolism</keyword>
<keyword evidence="8 9" id="KW-0012">Acyltransferase</keyword>
<keyword evidence="10" id="KW-1133">Transmembrane helix</keyword>
<gene>
    <name evidence="12" type="ORF">LZ24_02256</name>
</gene>
<reference evidence="12 13" key="1">
    <citation type="submission" date="2019-07" db="EMBL/GenBank/DDBJ databases">
        <title>Genome sequencing of 100 strains of the haloalkaliphilic chemolithoautotrophic sulfur-oxidizing bacterium Thioalkalivibrio.</title>
        <authorList>
            <person name="Muyzer G."/>
        </authorList>
    </citation>
    <scope>NUCLEOTIDE SEQUENCE [LARGE SCALE GENOMIC DNA]</scope>
    <source>
        <strain evidence="12 13">ASO4-4</strain>
    </source>
</reference>
<evidence type="ECO:0000256" key="6">
    <source>
        <dbReference type="ARBA" id="ARBA00016139"/>
    </source>
</evidence>
<organism evidence="12 13">
    <name type="scientific">Desulfobotulus alkaliphilus</name>
    <dbReference type="NCBI Taxonomy" id="622671"/>
    <lineage>
        <taxon>Bacteria</taxon>
        <taxon>Pseudomonadati</taxon>
        <taxon>Thermodesulfobacteriota</taxon>
        <taxon>Desulfobacteria</taxon>
        <taxon>Desulfobacterales</taxon>
        <taxon>Desulfobacteraceae</taxon>
        <taxon>Desulfobotulus</taxon>
    </lineage>
</organism>
<dbReference type="EC" id="2.3.1.51" evidence="5 9"/>
<evidence type="ECO:0000313" key="12">
    <source>
        <dbReference type="EMBL" id="TWI70686.1"/>
    </source>
</evidence>
<keyword evidence="10" id="KW-0472">Membrane</keyword>
<dbReference type="RefSeq" id="WP_144685377.1">
    <property type="nucleotide sequence ID" value="NZ_VLLC01000017.1"/>
</dbReference>
<dbReference type="UniPathway" id="UPA00557">
    <property type="reaction ID" value="UER00613"/>
</dbReference>
<dbReference type="CDD" id="cd07989">
    <property type="entry name" value="LPLAT_AGPAT-like"/>
    <property type="match status" value="1"/>
</dbReference>
<accession>A0A562RQS1</accession>
<sequence>MFWNRLVSFLFVLSVMVAGPFFFTGALIIRFLTRPFDRRMRLLHLYACFWSTCHYWTMPTWKFVVSGKENIDKNATYVVVSNHQSQLDILAAFRTFFHFKWVSKIEVFKLPFIGWNMRLNEYIPLKRGDKDSILEMLDKCRKTLKEGNSVFIFPEGTRSETGILRPFKPGAFQLAHELKLPILPIAIDGTREVLPKYSLELKSRNPMKIQILPPVPYESFQHMSVEETAAFFRKKIGAHVSAHTEDAEEPMLVKTA</sequence>
<proteinExistence type="inferred from homology"/>
<keyword evidence="9" id="KW-1208">Phospholipid metabolism</keyword>
<comment type="caution">
    <text evidence="12">The sequence shown here is derived from an EMBL/GenBank/DDBJ whole genome shotgun (WGS) entry which is preliminary data.</text>
</comment>
<name>A0A562RQS1_9BACT</name>
<feature type="domain" description="Phospholipid/glycerol acyltransferase" evidence="11">
    <location>
        <begin position="77"/>
        <end position="190"/>
    </location>
</feature>
<comment type="pathway">
    <text evidence="3">Lipid metabolism.</text>
</comment>
<dbReference type="EMBL" id="VLLC01000017">
    <property type="protein sequence ID" value="TWI70686.1"/>
    <property type="molecule type" value="Genomic_DNA"/>
</dbReference>
<evidence type="ECO:0000256" key="2">
    <source>
        <dbReference type="ARBA" id="ARBA00004728"/>
    </source>
</evidence>
<evidence type="ECO:0000256" key="8">
    <source>
        <dbReference type="ARBA" id="ARBA00023315"/>
    </source>
</evidence>
<dbReference type="GO" id="GO:0016024">
    <property type="term" value="P:CDP-diacylglycerol biosynthetic process"/>
    <property type="evidence" value="ECO:0007669"/>
    <property type="project" value="UniProtKB-UniPathway"/>
</dbReference>
<dbReference type="OrthoDB" id="9809618at2"/>
<dbReference type="Pfam" id="PF01553">
    <property type="entry name" value="Acyltransferase"/>
    <property type="match status" value="1"/>
</dbReference>
<comment type="catalytic activity">
    <reaction evidence="1 9">
        <text>a 1-acyl-sn-glycero-3-phosphate + an acyl-CoA = a 1,2-diacyl-sn-glycero-3-phosphate + CoA</text>
        <dbReference type="Rhea" id="RHEA:19709"/>
        <dbReference type="ChEBI" id="CHEBI:57287"/>
        <dbReference type="ChEBI" id="CHEBI:57970"/>
        <dbReference type="ChEBI" id="CHEBI:58342"/>
        <dbReference type="ChEBI" id="CHEBI:58608"/>
        <dbReference type="EC" id="2.3.1.51"/>
    </reaction>
</comment>
<evidence type="ECO:0000256" key="5">
    <source>
        <dbReference type="ARBA" id="ARBA00013211"/>
    </source>
</evidence>
<keyword evidence="10" id="KW-0812">Transmembrane</keyword>
<dbReference type="InterPro" id="IPR002123">
    <property type="entry name" value="Plipid/glycerol_acylTrfase"/>
</dbReference>
<keyword evidence="9" id="KW-0444">Lipid biosynthesis</keyword>
<evidence type="ECO:0000256" key="10">
    <source>
        <dbReference type="SAM" id="Phobius"/>
    </source>
</evidence>
<evidence type="ECO:0000256" key="7">
    <source>
        <dbReference type="ARBA" id="ARBA00022679"/>
    </source>
</evidence>
<comment type="domain">
    <text evidence="9">The HXXXXD motif is essential for acyltransferase activity and may constitute the binding site for the phosphate moiety of the glycerol-3-phosphate.</text>
</comment>
<comment type="similarity">
    <text evidence="4 9">Belongs to the 1-acyl-sn-glycerol-3-phosphate acyltransferase family.</text>
</comment>
<dbReference type="InterPro" id="IPR004552">
    <property type="entry name" value="AGP_acyltrans"/>
</dbReference>
<dbReference type="PANTHER" id="PTHR10434">
    <property type="entry name" value="1-ACYL-SN-GLYCEROL-3-PHOSPHATE ACYLTRANSFERASE"/>
    <property type="match status" value="1"/>
</dbReference>
<dbReference type="SMART" id="SM00563">
    <property type="entry name" value="PlsC"/>
    <property type="match status" value="1"/>
</dbReference>
<evidence type="ECO:0000256" key="9">
    <source>
        <dbReference type="RuleBase" id="RU361267"/>
    </source>
</evidence>
<dbReference type="PANTHER" id="PTHR10434:SF66">
    <property type="entry name" value="PHOSPHOLIPID_GLYCEROL ACYLTRANSFERASE DOMAIN-CONTAINING PROTEIN"/>
    <property type="match status" value="1"/>
</dbReference>
<keyword evidence="13" id="KW-1185">Reference proteome</keyword>
<dbReference type="Proteomes" id="UP000318307">
    <property type="component" value="Unassembled WGS sequence"/>
</dbReference>
<dbReference type="NCBIfam" id="TIGR00530">
    <property type="entry name" value="AGP_acyltrn"/>
    <property type="match status" value="1"/>
</dbReference>
<comment type="pathway">
    <text evidence="2">Phospholipid metabolism; CDP-diacylglycerol biosynthesis; CDP-diacylglycerol from sn-glycerol 3-phosphate: step 2/3.</text>
</comment>
<dbReference type="AlphaFoldDB" id="A0A562RQS1"/>
<evidence type="ECO:0000256" key="1">
    <source>
        <dbReference type="ARBA" id="ARBA00001141"/>
    </source>
</evidence>
<dbReference type="GO" id="GO:0016020">
    <property type="term" value="C:membrane"/>
    <property type="evidence" value="ECO:0007669"/>
    <property type="project" value="InterPro"/>
</dbReference>
<evidence type="ECO:0000313" key="13">
    <source>
        <dbReference type="Proteomes" id="UP000318307"/>
    </source>
</evidence>
<protein>
    <recommendedName>
        <fullName evidence="6 9">1-acyl-sn-glycerol-3-phosphate acyltransferase</fullName>
        <ecNumber evidence="5 9">2.3.1.51</ecNumber>
    </recommendedName>
</protein>
<keyword evidence="7 9" id="KW-0808">Transferase</keyword>
<keyword evidence="9" id="KW-0594">Phospholipid biosynthesis</keyword>
<dbReference type="GO" id="GO:0006654">
    <property type="term" value="P:phosphatidic acid biosynthetic process"/>
    <property type="evidence" value="ECO:0007669"/>
    <property type="project" value="TreeGrafter"/>
</dbReference>
<dbReference type="GO" id="GO:0003841">
    <property type="term" value="F:1-acylglycerol-3-phosphate O-acyltransferase activity"/>
    <property type="evidence" value="ECO:0007669"/>
    <property type="project" value="UniProtKB-UniRule"/>
</dbReference>